<feature type="transmembrane region" description="Helical" evidence="5">
    <location>
        <begin position="99"/>
        <end position="119"/>
    </location>
</feature>
<evidence type="ECO:0000259" key="6">
    <source>
        <dbReference type="Pfam" id="PF01699"/>
    </source>
</evidence>
<dbReference type="eggNOG" id="COG0530">
    <property type="taxonomic scope" value="Bacteria"/>
</dbReference>
<evidence type="ECO:0000256" key="4">
    <source>
        <dbReference type="ARBA" id="ARBA00023136"/>
    </source>
</evidence>
<dbReference type="GO" id="GO:0008273">
    <property type="term" value="F:calcium, potassium:sodium antiporter activity"/>
    <property type="evidence" value="ECO:0007669"/>
    <property type="project" value="TreeGrafter"/>
</dbReference>
<evidence type="ECO:0000313" key="7">
    <source>
        <dbReference type="EMBL" id="ACV68002.1"/>
    </source>
</evidence>
<feature type="transmembrane region" description="Helical" evidence="5">
    <location>
        <begin position="235"/>
        <end position="257"/>
    </location>
</feature>
<evidence type="ECO:0000256" key="3">
    <source>
        <dbReference type="ARBA" id="ARBA00022989"/>
    </source>
</evidence>
<feature type="transmembrane region" description="Helical" evidence="5">
    <location>
        <begin position="74"/>
        <end position="92"/>
    </location>
</feature>
<comment type="subcellular location">
    <subcellularLocation>
        <location evidence="1">Membrane</location>
        <topology evidence="1">Multi-pass membrane protein</topology>
    </subcellularLocation>
</comment>
<feature type="transmembrane region" description="Helical" evidence="5">
    <location>
        <begin position="202"/>
        <end position="223"/>
    </location>
</feature>
<dbReference type="Gene3D" id="1.20.1420.30">
    <property type="entry name" value="NCX, central ion-binding region"/>
    <property type="match status" value="2"/>
</dbReference>
<dbReference type="Pfam" id="PF09656">
    <property type="entry name" value="PGPGW"/>
    <property type="match status" value="1"/>
</dbReference>
<dbReference type="InterPro" id="IPR044880">
    <property type="entry name" value="NCX_ion-bd_dom_sf"/>
</dbReference>
<protein>
    <submittedName>
        <fullName evidence="7">Na+/Ca+ antiporter, CaCA family</fullName>
    </submittedName>
</protein>
<keyword evidence="4 5" id="KW-0472">Membrane</keyword>
<feature type="transmembrane region" description="Helical" evidence="5">
    <location>
        <begin position="322"/>
        <end position="342"/>
    </location>
</feature>
<dbReference type="GO" id="GO:0005886">
    <property type="term" value="C:plasma membrane"/>
    <property type="evidence" value="ECO:0007669"/>
    <property type="project" value="TreeGrafter"/>
</dbReference>
<dbReference type="AlphaFoldDB" id="C8X0Q5"/>
<dbReference type="PANTHER" id="PTHR10846">
    <property type="entry name" value="SODIUM/POTASSIUM/CALCIUM EXCHANGER"/>
    <property type="match status" value="1"/>
</dbReference>
<feature type="transmembrane region" description="Helical" evidence="5">
    <location>
        <begin position="395"/>
        <end position="412"/>
    </location>
</feature>
<keyword evidence="2 5" id="KW-0812">Transmembrane</keyword>
<dbReference type="GO" id="GO:0006874">
    <property type="term" value="P:intracellular calcium ion homeostasis"/>
    <property type="evidence" value="ECO:0007669"/>
    <property type="project" value="TreeGrafter"/>
</dbReference>
<keyword evidence="3 5" id="KW-1133">Transmembrane helix</keyword>
<reference evidence="8" key="1">
    <citation type="submission" date="2009-09" db="EMBL/GenBank/DDBJ databases">
        <title>The complete chromosome of Desulfohalobium retbaense DSM 5692.</title>
        <authorList>
            <consortium name="US DOE Joint Genome Institute (JGI-PGF)"/>
            <person name="Lucas S."/>
            <person name="Copeland A."/>
            <person name="Lapidus A."/>
            <person name="Glavina del Rio T."/>
            <person name="Dalin E."/>
            <person name="Tice H."/>
            <person name="Bruce D."/>
            <person name="Goodwin L."/>
            <person name="Pitluck S."/>
            <person name="Kyrpides N."/>
            <person name="Mavromatis K."/>
            <person name="Ivanova N."/>
            <person name="Mikhailova N."/>
            <person name="Munk A.C."/>
            <person name="Brettin T."/>
            <person name="Detter J.C."/>
            <person name="Han C."/>
            <person name="Tapia R."/>
            <person name="Larimer F."/>
            <person name="Land M."/>
            <person name="Hauser L."/>
            <person name="Markowitz V."/>
            <person name="Cheng J.-F."/>
            <person name="Hugenholtz P."/>
            <person name="Woyke T."/>
            <person name="Wu D."/>
            <person name="Spring S."/>
            <person name="Klenk H.-P."/>
            <person name="Eisen J.A."/>
        </authorList>
    </citation>
    <scope>NUCLEOTIDE SEQUENCE [LARGE SCALE GENOMIC DNA]</scope>
    <source>
        <strain evidence="8">DSM 5692</strain>
    </source>
</reference>
<organism evidence="7 8">
    <name type="scientific">Desulfohalobium retbaense (strain ATCC 49708 / DSM 5692 / JCM 16813 / HR100)</name>
    <dbReference type="NCBI Taxonomy" id="485915"/>
    <lineage>
        <taxon>Bacteria</taxon>
        <taxon>Pseudomonadati</taxon>
        <taxon>Thermodesulfobacteriota</taxon>
        <taxon>Desulfovibrionia</taxon>
        <taxon>Desulfovibrionales</taxon>
        <taxon>Desulfohalobiaceae</taxon>
        <taxon>Desulfohalobium</taxon>
    </lineage>
</organism>
<dbReference type="InterPro" id="IPR019099">
    <property type="entry name" value="Uncharacterised_PGPGW_TM"/>
</dbReference>
<gene>
    <name evidence="7" type="ordered locus">Dret_0710</name>
</gene>
<reference evidence="7 8" key="2">
    <citation type="journal article" date="2010" name="Stand. Genomic Sci.">
        <title>Complete genome sequence of Desulfohalobium retbaense type strain (HR(100)).</title>
        <authorList>
            <person name="Spring S."/>
            <person name="Nolan M."/>
            <person name="Lapidus A."/>
            <person name="Glavina Del Rio T."/>
            <person name="Copeland A."/>
            <person name="Tice H."/>
            <person name="Cheng J.F."/>
            <person name="Lucas S."/>
            <person name="Land M."/>
            <person name="Chen F."/>
            <person name="Bruce D."/>
            <person name="Goodwin L."/>
            <person name="Pitluck S."/>
            <person name="Ivanova N."/>
            <person name="Mavromatis K."/>
            <person name="Mikhailova N."/>
            <person name="Pati A."/>
            <person name="Chen A."/>
            <person name="Palaniappan K."/>
            <person name="Hauser L."/>
            <person name="Chang Y.J."/>
            <person name="Jeffries C.D."/>
            <person name="Munk C."/>
            <person name="Kiss H."/>
            <person name="Chain P."/>
            <person name="Han C."/>
            <person name="Brettin T."/>
            <person name="Detter J.C."/>
            <person name="Schuler E."/>
            <person name="Goker M."/>
            <person name="Rohde M."/>
            <person name="Bristow J."/>
            <person name="Eisen J.A."/>
            <person name="Markowitz V."/>
            <person name="Hugenholtz P."/>
            <person name="Kyrpides N.C."/>
            <person name="Klenk H.P."/>
        </authorList>
    </citation>
    <scope>NUCLEOTIDE SEQUENCE [LARGE SCALE GENOMIC DNA]</scope>
    <source>
        <strain evidence="7 8">DSM 5692</strain>
    </source>
</reference>
<evidence type="ECO:0000256" key="2">
    <source>
        <dbReference type="ARBA" id="ARBA00022692"/>
    </source>
</evidence>
<dbReference type="NCBIfam" id="TIGR00367">
    <property type="entry name" value="calcium/sodium antiporter"/>
    <property type="match status" value="1"/>
</dbReference>
<accession>C8X0Q5</accession>
<sequence length="435" mass="45953">MLLLTIGLVVLLVGADQLVRSASRLSLLLGISPLVVGLTVVAFGTSAPELAVSMTAVISGTPELALGNVFGSNIFNTLVILGLAAVIQPLVVQQRLIRLDVPVMILVSALAWLCVANGRLSMLEAGILLAIGGGYLAFLLLKQETGLKGGVEEIERPEPRQWVWRVPQLFAGFILLVLGSSWTVQGATSIAARLELDAMVVGLLMVAGATSLPELATSLVAAVRGERDIAVGNVVGSNVLNLLLVLGGTGLVSGHGLEIPQAALHFDIPILVGVAVACLPIFFSGGSITRLEGLFFLVSYAMYTILLIGFRKEWWALASEDVAGLFLLAFTGGVLVVSVHRLERHIAGTLHMVAAEAEASLRASWRQVRKLVVLVTGAAVVLAGIALLFLPGPAFIVIPLGLALLGTEFVWARRLLHGMQSQIHATVRRARGRKR</sequence>
<dbReference type="HOGENOM" id="CLU_007948_0_3_7"/>
<dbReference type="Pfam" id="PF01699">
    <property type="entry name" value="Na_Ca_ex"/>
    <property type="match status" value="2"/>
</dbReference>
<dbReference type="InterPro" id="IPR004481">
    <property type="entry name" value="K/Na/Ca-exchanger"/>
</dbReference>
<feature type="transmembrane region" description="Helical" evidence="5">
    <location>
        <begin position="263"/>
        <end position="282"/>
    </location>
</feature>
<dbReference type="PANTHER" id="PTHR10846:SF8">
    <property type="entry name" value="INNER MEMBRANE PROTEIN YRBG"/>
    <property type="match status" value="1"/>
</dbReference>
<dbReference type="KEGG" id="drt:Dret_0710"/>
<dbReference type="InterPro" id="IPR004837">
    <property type="entry name" value="NaCa_Exmemb"/>
</dbReference>
<dbReference type="Proteomes" id="UP000001052">
    <property type="component" value="Chromosome"/>
</dbReference>
<keyword evidence="8" id="KW-1185">Reference proteome</keyword>
<feature type="transmembrane region" description="Helical" evidence="5">
    <location>
        <begin position="125"/>
        <end position="141"/>
    </location>
</feature>
<feature type="transmembrane region" description="Helical" evidence="5">
    <location>
        <begin position="294"/>
        <end position="310"/>
    </location>
</feature>
<dbReference type="GO" id="GO:0005262">
    <property type="term" value="F:calcium channel activity"/>
    <property type="evidence" value="ECO:0007669"/>
    <property type="project" value="TreeGrafter"/>
</dbReference>
<feature type="domain" description="Sodium/calcium exchanger membrane region" evidence="6">
    <location>
        <begin position="169"/>
        <end position="308"/>
    </location>
</feature>
<proteinExistence type="predicted"/>
<feature type="transmembrane region" description="Helical" evidence="5">
    <location>
        <begin position="371"/>
        <end position="389"/>
    </location>
</feature>
<dbReference type="STRING" id="485915.Dret_0710"/>
<dbReference type="EMBL" id="CP001734">
    <property type="protein sequence ID" value="ACV68002.1"/>
    <property type="molecule type" value="Genomic_DNA"/>
</dbReference>
<feature type="domain" description="Sodium/calcium exchanger membrane region" evidence="6">
    <location>
        <begin position="2"/>
        <end position="140"/>
    </location>
</feature>
<evidence type="ECO:0000313" key="8">
    <source>
        <dbReference type="Proteomes" id="UP000001052"/>
    </source>
</evidence>
<evidence type="ECO:0000256" key="5">
    <source>
        <dbReference type="SAM" id="Phobius"/>
    </source>
</evidence>
<feature type="transmembrane region" description="Helical" evidence="5">
    <location>
        <begin position="162"/>
        <end position="182"/>
    </location>
</feature>
<dbReference type="RefSeq" id="WP_015751160.1">
    <property type="nucleotide sequence ID" value="NC_013223.1"/>
</dbReference>
<evidence type="ECO:0000256" key="1">
    <source>
        <dbReference type="ARBA" id="ARBA00004141"/>
    </source>
</evidence>
<name>C8X0Q5_DESRD</name>